<name>A0A0V1KJ71_9BILA</name>
<dbReference type="EMBL" id="JYDW01000975">
    <property type="protein sequence ID" value="KRZ47306.1"/>
    <property type="molecule type" value="Genomic_DNA"/>
</dbReference>
<dbReference type="AlphaFoldDB" id="A0A0V1KJ71"/>
<proteinExistence type="predicted"/>
<keyword evidence="2" id="KW-1185">Reference proteome</keyword>
<protein>
    <submittedName>
        <fullName evidence="1">Uncharacterized protein</fullName>
    </submittedName>
</protein>
<evidence type="ECO:0000313" key="2">
    <source>
        <dbReference type="Proteomes" id="UP000054721"/>
    </source>
</evidence>
<evidence type="ECO:0000313" key="1">
    <source>
        <dbReference type="EMBL" id="KRZ47306.1"/>
    </source>
</evidence>
<accession>A0A0V1KJ71</accession>
<comment type="caution">
    <text evidence="1">The sequence shown here is derived from an EMBL/GenBank/DDBJ whole genome shotgun (WGS) entry which is preliminary data.</text>
</comment>
<dbReference type="Proteomes" id="UP000054721">
    <property type="component" value="Unassembled WGS sequence"/>
</dbReference>
<sequence length="33" mass="3764">MTCKFSIYIYDNKPHPPSKLSVQAKDGLLVEQL</sequence>
<organism evidence="1 2">
    <name type="scientific">Trichinella nativa</name>
    <dbReference type="NCBI Taxonomy" id="6335"/>
    <lineage>
        <taxon>Eukaryota</taxon>
        <taxon>Metazoa</taxon>
        <taxon>Ecdysozoa</taxon>
        <taxon>Nematoda</taxon>
        <taxon>Enoplea</taxon>
        <taxon>Dorylaimia</taxon>
        <taxon>Trichinellida</taxon>
        <taxon>Trichinellidae</taxon>
        <taxon>Trichinella</taxon>
    </lineage>
</organism>
<reference evidence="1 2" key="1">
    <citation type="submission" date="2015-05" db="EMBL/GenBank/DDBJ databases">
        <title>Evolution of Trichinella species and genotypes.</title>
        <authorList>
            <person name="Korhonen P.K."/>
            <person name="Edoardo P."/>
            <person name="Giuseppe L.R."/>
            <person name="Gasser R.B."/>
        </authorList>
    </citation>
    <scope>NUCLEOTIDE SEQUENCE [LARGE SCALE GENOMIC DNA]</scope>
    <source>
        <strain evidence="1">ISS10</strain>
    </source>
</reference>
<gene>
    <name evidence="1" type="ORF">T02_15973</name>
</gene>